<dbReference type="RefSeq" id="WP_268944414.1">
    <property type="nucleotide sequence ID" value="NZ_JAPTYD010000087.1"/>
</dbReference>
<dbReference type="SMART" id="SM00342">
    <property type="entry name" value="HTH_ARAC"/>
    <property type="match status" value="1"/>
</dbReference>
<keyword evidence="2" id="KW-0238">DNA-binding</keyword>
<name>A0ABT4JB48_9RHOB</name>
<evidence type="ECO:0000256" key="3">
    <source>
        <dbReference type="ARBA" id="ARBA00023163"/>
    </source>
</evidence>
<dbReference type="PROSITE" id="PS01124">
    <property type="entry name" value="HTH_ARAC_FAMILY_2"/>
    <property type="match status" value="1"/>
</dbReference>
<dbReference type="InterPro" id="IPR009057">
    <property type="entry name" value="Homeodomain-like_sf"/>
</dbReference>
<dbReference type="Gene3D" id="1.10.10.60">
    <property type="entry name" value="Homeodomain-like"/>
    <property type="match status" value="1"/>
</dbReference>
<dbReference type="InterPro" id="IPR020449">
    <property type="entry name" value="Tscrpt_reg_AraC-type_HTH"/>
</dbReference>
<dbReference type="PANTHER" id="PTHR47894">
    <property type="entry name" value="HTH-TYPE TRANSCRIPTIONAL REGULATOR GADX"/>
    <property type="match status" value="1"/>
</dbReference>
<evidence type="ECO:0000259" key="4">
    <source>
        <dbReference type="PROSITE" id="PS01124"/>
    </source>
</evidence>
<dbReference type="InterPro" id="IPR018060">
    <property type="entry name" value="HTH_AraC"/>
</dbReference>
<dbReference type="PRINTS" id="PR00032">
    <property type="entry name" value="HTHARAC"/>
</dbReference>
<accession>A0ABT4JB48</accession>
<proteinExistence type="predicted"/>
<sequence>MLQRTKAIGDVTNRKPMQRVGVLSELPDVLHVLGADPAAVFHGSGIAPHSLSPDLRLAFPDLLLILERAARISGCSYIGLLLGRRFELLRHHGVMGQLMHSAPTLKQAIVDFVTRQPGYSSGAIVYLNQFGDKYDFGYGTYAPSAPGARVLYDTVVSVGMRMVQELTNGTAKPASAHFSHGADQHRAIYSRLLNLPVQFNQPRSGLMLPEAAMRKAPLRADPAERQRLLAVIRDMNPRTAADLATRVSHSIRHQLHYEGPTMSAVARELGIHPRTLRRRLKDEGETFENLLDRVRYAVACELLGLTVIPISEVADVLGFASLAVFSRAFRRWSGTSPSSWRRGRTESWSVA</sequence>
<protein>
    <submittedName>
        <fullName evidence="5">AraC family transcriptional regulator ligand-binding domain-containing protein</fullName>
    </submittedName>
</protein>
<reference evidence="5" key="1">
    <citation type="submission" date="2022-12" db="EMBL/GenBank/DDBJ databases">
        <title>Paracoccus sp. EF6 isolated from a lake water.</title>
        <authorList>
            <person name="Liu H."/>
        </authorList>
    </citation>
    <scope>NUCLEOTIDE SEQUENCE</scope>
    <source>
        <strain evidence="5">EF6</strain>
    </source>
</reference>
<dbReference type="Proteomes" id="UP001149822">
    <property type="component" value="Unassembled WGS sequence"/>
</dbReference>
<evidence type="ECO:0000256" key="1">
    <source>
        <dbReference type="ARBA" id="ARBA00023015"/>
    </source>
</evidence>
<feature type="domain" description="HTH araC/xylS-type" evidence="4">
    <location>
        <begin position="245"/>
        <end position="343"/>
    </location>
</feature>
<dbReference type="Pfam" id="PF12625">
    <property type="entry name" value="Arabinose_bd"/>
    <property type="match status" value="1"/>
</dbReference>
<dbReference type="EMBL" id="JAPTYD010000087">
    <property type="protein sequence ID" value="MCZ0964321.1"/>
    <property type="molecule type" value="Genomic_DNA"/>
</dbReference>
<comment type="caution">
    <text evidence="5">The sequence shown here is derived from an EMBL/GenBank/DDBJ whole genome shotgun (WGS) entry which is preliminary data.</text>
</comment>
<organism evidence="5 6">
    <name type="scientific">Paracoccus benzoatiresistens</name>
    <dbReference type="NCBI Taxonomy" id="2997341"/>
    <lineage>
        <taxon>Bacteria</taxon>
        <taxon>Pseudomonadati</taxon>
        <taxon>Pseudomonadota</taxon>
        <taxon>Alphaproteobacteria</taxon>
        <taxon>Rhodobacterales</taxon>
        <taxon>Paracoccaceae</taxon>
        <taxon>Paracoccus</taxon>
    </lineage>
</organism>
<gene>
    <name evidence="5" type="ORF">OU682_22385</name>
</gene>
<dbReference type="PANTHER" id="PTHR47894:SF4">
    <property type="entry name" value="HTH-TYPE TRANSCRIPTIONAL REGULATOR GADX"/>
    <property type="match status" value="1"/>
</dbReference>
<dbReference type="SUPFAM" id="SSF46689">
    <property type="entry name" value="Homeodomain-like"/>
    <property type="match status" value="2"/>
</dbReference>
<dbReference type="Pfam" id="PF12833">
    <property type="entry name" value="HTH_18"/>
    <property type="match status" value="1"/>
</dbReference>
<evidence type="ECO:0000313" key="5">
    <source>
        <dbReference type="EMBL" id="MCZ0964321.1"/>
    </source>
</evidence>
<keyword evidence="6" id="KW-1185">Reference proteome</keyword>
<keyword evidence="3" id="KW-0804">Transcription</keyword>
<evidence type="ECO:0000256" key="2">
    <source>
        <dbReference type="ARBA" id="ARBA00023125"/>
    </source>
</evidence>
<dbReference type="InterPro" id="IPR032687">
    <property type="entry name" value="AraC-type_N"/>
</dbReference>
<evidence type="ECO:0000313" key="6">
    <source>
        <dbReference type="Proteomes" id="UP001149822"/>
    </source>
</evidence>
<keyword evidence="1" id="KW-0805">Transcription regulation</keyword>